<dbReference type="STRING" id="71784.A0A1Y2AVW0"/>
<accession>A0A1Y2AVW0</accession>
<dbReference type="OrthoDB" id="2596109at2759"/>
<feature type="non-terminal residue" evidence="1">
    <location>
        <position position="1"/>
    </location>
</feature>
<organism evidence="1 2">
    <name type="scientific">Naematelia encephala</name>
    <dbReference type="NCBI Taxonomy" id="71784"/>
    <lineage>
        <taxon>Eukaryota</taxon>
        <taxon>Fungi</taxon>
        <taxon>Dikarya</taxon>
        <taxon>Basidiomycota</taxon>
        <taxon>Agaricomycotina</taxon>
        <taxon>Tremellomycetes</taxon>
        <taxon>Tremellales</taxon>
        <taxon>Naemateliaceae</taxon>
        <taxon>Naematelia</taxon>
    </lineage>
</organism>
<dbReference type="Proteomes" id="UP000193986">
    <property type="component" value="Unassembled WGS sequence"/>
</dbReference>
<proteinExistence type="predicted"/>
<evidence type="ECO:0000313" key="1">
    <source>
        <dbReference type="EMBL" id="ORY26699.1"/>
    </source>
</evidence>
<keyword evidence="2" id="KW-1185">Reference proteome</keyword>
<dbReference type="AlphaFoldDB" id="A0A1Y2AVW0"/>
<evidence type="ECO:0000313" key="2">
    <source>
        <dbReference type="Proteomes" id="UP000193986"/>
    </source>
</evidence>
<gene>
    <name evidence="1" type="ORF">BCR39DRAFT_470208</name>
</gene>
<comment type="caution">
    <text evidence="1">The sequence shown here is derived from an EMBL/GenBank/DDBJ whole genome shotgun (WGS) entry which is preliminary data.</text>
</comment>
<sequence length="115" mass="12347">QSSTSREIHISSFDDFCLFGPPDPFSYIWATGLNVDSWCVKDGYGTRLIPDGTLHGVTFVKSDNYFQVSGNGDFTKINLAPGDQGGQFDSTTHTPDGTTVVMGDGQTASSWVVSS</sequence>
<dbReference type="InParanoid" id="A0A1Y2AVW0"/>
<name>A0A1Y2AVW0_9TREE</name>
<reference evidence="1 2" key="1">
    <citation type="submission" date="2016-07" db="EMBL/GenBank/DDBJ databases">
        <title>Pervasive Adenine N6-methylation of Active Genes in Fungi.</title>
        <authorList>
            <consortium name="DOE Joint Genome Institute"/>
            <person name="Mondo S.J."/>
            <person name="Dannebaum R.O."/>
            <person name="Kuo R.C."/>
            <person name="Labutti K."/>
            <person name="Haridas S."/>
            <person name="Kuo A."/>
            <person name="Salamov A."/>
            <person name="Ahrendt S.R."/>
            <person name="Lipzen A."/>
            <person name="Sullivan W."/>
            <person name="Andreopoulos W.B."/>
            <person name="Clum A."/>
            <person name="Lindquist E."/>
            <person name="Daum C."/>
            <person name="Ramamoorthy G.K."/>
            <person name="Gryganskyi A."/>
            <person name="Culley D."/>
            <person name="Magnuson J.K."/>
            <person name="James T.Y."/>
            <person name="O'Malley M.A."/>
            <person name="Stajich J.E."/>
            <person name="Spatafora J.W."/>
            <person name="Visel A."/>
            <person name="Grigoriev I.V."/>
        </authorList>
    </citation>
    <scope>NUCLEOTIDE SEQUENCE [LARGE SCALE GENOMIC DNA]</scope>
    <source>
        <strain evidence="1 2">68-887.2</strain>
    </source>
</reference>
<protein>
    <submittedName>
        <fullName evidence="1">Uncharacterized protein</fullName>
    </submittedName>
</protein>
<dbReference type="EMBL" id="MCFC01000045">
    <property type="protein sequence ID" value="ORY26699.1"/>
    <property type="molecule type" value="Genomic_DNA"/>
</dbReference>